<dbReference type="Proteomes" id="UP000028252">
    <property type="component" value="Unassembled WGS sequence"/>
</dbReference>
<sequence>MHKSWQPSFGPDDFRIDEDLRVFDGYFKMYRLKLVHRRFHGGEVSIQRELFRRGNAVCVLLYDPHQDAVVLVEQFRVGALEAPEGPWLLELVAGIVEPGETAVDVAVRESDEEAGLAISGVRPISRFLPSPGASDEWIDLMFACVDAREAEGVHGLPEEGEDIKVQVIDAEAAFELVRAGRINSGPAIIGLQWLELNRPRIRSEESSATK</sequence>
<evidence type="ECO:0000256" key="5">
    <source>
        <dbReference type="ARBA" id="ARBA00022723"/>
    </source>
</evidence>
<dbReference type="InterPro" id="IPR000086">
    <property type="entry name" value="NUDIX_hydrolase_dom"/>
</dbReference>
<dbReference type="EC" id="3.6.1.13" evidence="3"/>
<comment type="caution">
    <text evidence="16">The sequence shown here is derived from an EMBL/GenBank/DDBJ whole genome shotgun (WGS) entry which is preliminary data.</text>
</comment>
<dbReference type="GO" id="GO:0019144">
    <property type="term" value="F:ADP-sugar diphosphatase activity"/>
    <property type="evidence" value="ECO:0007669"/>
    <property type="project" value="TreeGrafter"/>
</dbReference>
<evidence type="ECO:0000313" key="16">
    <source>
        <dbReference type="EMBL" id="KEA64933.1"/>
    </source>
</evidence>
<dbReference type="EMBL" id="JMQN01000013">
    <property type="protein sequence ID" value="KEA64933.1"/>
    <property type="molecule type" value="Genomic_DNA"/>
</dbReference>
<dbReference type="GO" id="GO:0046872">
    <property type="term" value="F:metal ion binding"/>
    <property type="evidence" value="ECO:0007669"/>
    <property type="project" value="UniProtKB-KW"/>
</dbReference>
<evidence type="ECO:0000256" key="8">
    <source>
        <dbReference type="ARBA" id="ARBA00025164"/>
    </source>
</evidence>
<comment type="function">
    <text evidence="8">Acts on ADP-mannose and ADP-glucose as well as ADP-ribose. Prevents glycogen biosynthesis. The reaction catalyzed by this enzyme is a limiting step of the gluconeogenic process.</text>
</comment>
<evidence type="ECO:0000256" key="3">
    <source>
        <dbReference type="ARBA" id="ARBA00012453"/>
    </source>
</evidence>
<evidence type="ECO:0000256" key="9">
    <source>
        <dbReference type="ARBA" id="ARBA00030162"/>
    </source>
</evidence>
<feature type="binding site" evidence="13">
    <location>
        <position position="93"/>
    </location>
    <ligand>
        <name>Mg(2+)</name>
        <dbReference type="ChEBI" id="CHEBI:18420"/>
        <label>1</label>
    </ligand>
</feature>
<dbReference type="PANTHER" id="PTHR11839:SF5">
    <property type="entry name" value="ADP-RIBOSE PYROPHOSPHATASE"/>
    <property type="match status" value="1"/>
</dbReference>
<dbReference type="OrthoDB" id="5292471at2"/>
<dbReference type="SUPFAM" id="SSF55811">
    <property type="entry name" value="Nudix"/>
    <property type="match status" value="1"/>
</dbReference>
<dbReference type="CDD" id="cd24155">
    <property type="entry name" value="NUDIX_ADPRase"/>
    <property type="match status" value="1"/>
</dbReference>
<evidence type="ECO:0000256" key="13">
    <source>
        <dbReference type="PIRSR" id="PIRSR604385-2"/>
    </source>
</evidence>
<dbReference type="eggNOG" id="COG0494">
    <property type="taxonomic scope" value="Bacteria"/>
</dbReference>
<feature type="short sequence motif" description="Nudix box" evidence="14">
    <location>
        <begin position="94"/>
        <end position="116"/>
    </location>
</feature>
<dbReference type="InterPro" id="IPR004385">
    <property type="entry name" value="NDP_pyrophosphatase"/>
</dbReference>
<evidence type="ECO:0000256" key="14">
    <source>
        <dbReference type="PIRSR" id="PIRSR604385-3"/>
    </source>
</evidence>
<dbReference type="PROSITE" id="PS51462">
    <property type="entry name" value="NUDIX"/>
    <property type="match status" value="1"/>
</dbReference>
<evidence type="ECO:0000256" key="4">
    <source>
        <dbReference type="ARBA" id="ARBA00013297"/>
    </source>
</evidence>
<evidence type="ECO:0000259" key="15">
    <source>
        <dbReference type="PROSITE" id="PS51462"/>
    </source>
</evidence>
<gene>
    <name evidence="16" type="ORF">ADIMK_0635</name>
</gene>
<dbReference type="GO" id="GO:0019693">
    <property type="term" value="P:ribose phosphate metabolic process"/>
    <property type="evidence" value="ECO:0007669"/>
    <property type="project" value="TreeGrafter"/>
</dbReference>
<dbReference type="GO" id="GO:0006753">
    <property type="term" value="P:nucleoside phosphate metabolic process"/>
    <property type="evidence" value="ECO:0007669"/>
    <property type="project" value="TreeGrafter"/>
</dbReference>
<protein>
    <recommendedName>
        <fullName evidence="4">ADP-ribose pyrophosphatase</fullName>
        <ecNumber evidence="3">3.6.1.13</ecNumber>
    </recommendedName>
    <alternativeName>
        <fullName evidence="9">ADP-ribose diphosphatase</fullName>
    </alternativeName>
    <alternativeName>
        <fullName evidence="11">ADP-ribose phosphohydrolase</fullName>
    </alternativeName>
    <alternativeName>
        <fullName evidence="10">Adenosine diphosphoribose pyrophosphatase</fullName>
    </alternativeName>
</protein>
<dbReference type="PROSITE" id="PS00893">
    <property type="entry name" value="NUDIX_BOX"/>
    <property type="match status" value="1"/>
</dbReference>
<reference evidence="16 17" key="1">
    <citation type="submission" date="2014-04" db="EMBL/GenBank/DDBJ databases">
        <title>Marinobacterium kochiensis sp. nov., isolated from sediment sample collected from Kochi backwaters in Kerala, India.</title>
        <authorList>
            <person name="Singh A."/>
            <person name="Pinnaka A.K."/>
        </authorList>
    </citation>
    <scope>NUCLEOTIDE SEQUENCE [LARGE SCALE GENOMIC DNA]</scope>
    <source>
        <strain evidence="16 17">AK27</strain>
    </source>
</reference>
<accession>A0A081G2C8</accession>
<organism evidence="16 17">
    <name type="scientific">Marinobacterium lacunae</name>
    <dbReference type="NCBI Taxonomy" id="1232683"/>
    <lineage>
        <taxon>Bacteria</taxon>
        <taxon>Pseudomonadati</taxon>
        <taxon>Pseudomonadota</taxon>
        <taxon>Gammaproteobacteria</taxon>
        <taxon>Oceanospirillales</taxon>
        <taxon>Oceanospirillaceae</taxon>
        <taxon>Marinobacterium</taxon>
    </lineage>
</organism>
<evidence type="ECO:0000256" key="6">
    <source>
        <dbReference type="ARBA" id="ARBA00022801"/>
    </source>
</evidence>
<keyword evidence="7 13" id="KW-0460">Magnesium</keyword>
<dbReference type="PANTHER" id="PTHR11839">
    <property type="entry name" value="UDP/ADP-SUGAR PYROPHOSPHATASE"/>
    <property type="match status" value="1"/>
</dbReference>
<dbReference type="GO" id="GO:0047631">
    <property type="term" value="F:ADP-ribose diphosphatase activity"/>
    <property type="evidence" value="ECO:0007669"/>
    <property type="project" value="UniProtKB-EC"/>
</dbReference>
<dbReference type="GO" id="GO:0005829">
    <property type="term" value="C:cytosol"/>
    <property type="evidence" value="ECO:0007669"/>
    <property type="project" value="TreeGrafter"/>
</dbReference>
<name>A0A081G2C8_9GAMM</name>
<dbReference type="STRING" id="1232683.ADIMK_0635"/>
<evidence type="ECO:0000256" key="7">
    <source>
        <dbReference type="ARBA" id="ARBA00022842"/>
    </source>
</evidence>
<dbReference type="AlphaFoldDB" id="A0A081G2C8"/>
<keyword evidence="17" id="KW-1185">Reference proteome</keyword>
<evidence type="ECO:0000313" key="17">
    <source>
        <dbReference type="Proteomes" id="UP000028252"/>
    </source>
</evidence>
<dbReference type="InterPro" id="IPR020084">
    <property type="entry name" value="NUDIX_hydrolase_CS"/>
</dbReference>
<comment type="cofactor">
    <cofactor evidence="1 13">
        <name>Mg(2+)</name>
        <dbReference type="ChEBI" id="CHEBI:18420"/>
    </cofactor>
</comment>
<dbReference type="Gene3D" id="3.90.79.10">
    <property type="entry name" value="Nucleoside Triphosphate Pyrophosphohydrolase"/>
    <property type="match status" value="1"/>
</dbReference>
<proteinExistence type="inferred from homology"/>
<keyword evidence="5 13" id="KW-0479">Metal-binding</keyword>
<feature type="binding site" evidence="13">
    <location>
        <position position="109"/>
    </location>
    <ligand>
        <name>Mg(2+)</name>
        <dbReference type="ChEBI" id="CHEBI:18420"/>
        <label>1</label>
    </ligand>
</feature>
<feature type="domain" description="Nudix hydrolase" evidence="15">
    <location>
        <begin position="52"/>
        <end position="195"/>
    </location>
</feature>
<comment type="catalytic activity">
    <reaction evidence="12">
        <text>ADP-D-ribose + H2O = D-ribose 5-phosphate + AMP + 2 H(+)</text>
        <dbReference type="Rhea" id="RHEA:10412"/>
        <dbReference type="ChEBI" id="CHEBI:15377"/>
        <dbReference type="ChEBI" id="CHEBI:15378"/>
        <dbReference type="ChEBI" id="CHEBI:57967"/>
        <dbReference type="ChEBI" id="CHEBI:78346"/>
        <dbReference type="ChEBI" id="CHEBI:456215"/>
        <dbReference type="EC" id="3.6.1.13"/>
    </reaction>
</comment>
<comment type="similarity">
    <text evidence="2">Belongs to the Nudix hydrolase family. NudF subfamily.</text>
</comment>
<feature type="binding site" evidence="13">
    <location>
        <position position="113"/>
    </location>
    <ligand>
        <name>Mg(2+)</name>
        <dbReference type="ChEBI" id="CHEBI:18420"/>
        <label>1</label>
    </ligand>
</feature>
<dbReference type="RefSeq" id="WP_036183538.1">
    <property type="nucleotide sequence ID" value="NZ_JMQN01000013.1"/>
</dbReference>
<evidence type="ECO:0000256" key="10">
    <source>
        <dbReference type="ARBA" id="ARBA00030308"/>
    </source>
</evidence>
<dbReference type="InterPro" id="IPR015797">
    <property type="entry name" value="NUDIX_hydrolase-like_dom_sf"/>
</dbReference>
<feature type="binding site" evidence="13">
    <location>
        <position position="161"/>
    </location>
    <ligand>
        <name>Mg(2+)</name>
        <dbReference type="ChEBI" id="CHEBI:18420"/>
        <label>1</label>
    </ligand>
</feature>
<keyword evidence="6 16" id="KW-0378">Hydrolase</keyword>
<evidence type="ECO:0000256" key="2">
    <source>
        <dbReference type="ARBA" id="ARBA00007482"/>
    </source>
</evidence>
<dbReference type="Pfam" id="PF00293">
    <property type="entry name" value="NUDIX"/>
    <property type="match status" value="1"/>
</dbReference>
<evidence type="ECO:0000256" key="12">
    <source>
        <dbReference type="ARBA" id="ARBA00049546"/>
    </source>
</evidence>
<evidence type="ECO:0000256" key="1">
    <source>
        <dbReference type="ARBA" id="ARBA00001946"/>
    </source>
</evidence>
<dbReference type="PATRIC" id="fig|1232683.4.peg.627"/>
<evidence type="ECO:0000256" key="11">
    <source>
        <dbReference type="ARBA" id="ARBA00033056"/>
    </source>
</evidence>
<dbReference type="NCBIfam" id="TIGR00052">
    <property type="entry name" value="nudix-type nucleoside diphosphatase, YffH/AdpP family"/>
    <property type="match status" value="1"/>
</dbReference>